<feature type="transmembrane region" description="Helical" evidence="1">
    <location>
        <begin position="34"/>
        <end position="53"/>
    </location>
</feature>
<feature type="transmembrane region" description="Helical" evidence="1">
    <location>
        <begin position="111"/>
        <end position="129"/>
    </location>
</feature>
<keyword evidence="3" id="KW-1185">Reference proteome</keyword>
<evidence type="ECO:0000313" key="3">
    <source>
        <dbReference type="Proteomes" id="UP000682134"/>
    </source>
</evidence>
<feature type="transmembrane region" description="Helical" evidence="1">
    <location>
        <begin position="135"/>
        <end position="155"/>
    </location>
</feature>
<name>A0A940NQK9_9BACI</name>
<evidence type="ECO:0000313" key="2">
    <source>
        <dbReference type="EMBL" id="MBP0726464.1"/>
    </source>
</evidence>
<proteinExistence type="predicted"/>
<feature type="transmembrane region" description="Helical" evidence="1">
    <location>
        <begin position="167"/>
        <end position="188"/>
    </location>
</feature>
<gene>
    <name evidence="2" type="ORF">J5Y03_14985</name>
</gene>
<reference evidence="2" key="1">
    <citation type="submission" date="2021-04" db="EMBL/GenBank/DDBJ databases">
        <title>Genome seq and assembly of Bacillus sp.</title>
        <authorList>
            <person name="Chhetri G."/>
        </authorList>
    </citation>
    <scope>NUCLEOTIDE SEQUENCE</scope>
    <source>
        <strain evidence="2">RG28</strain>
    </source>
</reference>
<accession>A0A940NQK9</accession>
<feature type="transmembrane region" description="Helical" evidence="1">
    <location>
        <begin position="7"/>
        <end position="28"/>
    </location>
</feature>
<protein>
    <recommendedName>
        <fullName evidence="4">DUF4129 domain-containing protein</fullName>
    </recommendedName>
</protein>
<evidence type="ECO:0008006" key="4">
    <source>
        <dbReference type="Google" id="ProtNLM"/>
    </source>
</evidence>
<keyword evidence="1" id="KW-0812">Transmembrane</keyword>
<dbReference type="RefSeq" id="WP_209406808.1">
    <property type="nucleotide sequence ID" value="NZ_JAGIYQ010000011.1"/>
</dbReference>
<comment type="caution">
    <text evidence="2">The sequence shown here is derived from an EMBL/GenBank/DDBJ whole genome shotgun (WGS) entry which is preliminary data.</text>
</comment>
<feature type="transmembrane region" description="Helical" evidence="1">
    <location>
        <begin position="254"/>
        <end position="272"/>
    </location>
</feature>
<dbReference type="AlphaFoldDB" id="A0A940NQK9"/>
<keyword evidence="1" id="KW-1133">Transmembrane helix</keyword>
<feature type="transmembrane region" description="Helical" evidence="1">
    <location>
        <begin position="194"/>
        <end position="218"/>
    </location>
</feature>
<feature type="transmembrane region" description="Helical" evidence="1">
    <location>
        <begin position="60"/>
        <end position="76"/>
    </location>
</feature>
<organism evidence="2 3">
    <name type="scientific">Gottfriedia endophytica</name>
    <dbReference type="NCBI Taxonomy" id="2820819"/>
    <lineage>
        <taxon>Bacteria</taxon>
        <taxon>Bacillati</taxon>
        <taxon>Bacillota</taxon>
        <taxon>Bacilli</taxon>
        <taxon>Bacillales</taxon>
        <taxon>Bacillaceae</taxon>
        <taxon>Gottfriedia</taxon>
    </lineage>
</organism>
<dbReference type="EMBL" id="JAGIYQ010000011">
    <property type="protein sequence ID" value="MBP0726464.1"/>
    <property type="molecule type" value="Genomic_DNA"/>
</dbReference>
<dbReference type="Proteomes" id="UP000682134">
    <property type="component" value="Unassembled WGS sequence"/>
</dbReference>
<sequence length="400" mass="46692">MIRRILPAYFFSLEGFYVYFILFLFYINKGFLPPIIPYIVVLVIGNLFLGLALRQQQVSNVLLLLGGIIGGMIGYFLGLSQISALISSLFIFFRIPAFLKNSFSWKSERADLVILFYSSSIFVFFYGWVNQYPHMKWLYSMLICFTVLYSVGRFLQQIEESHTIRNFDGISGLFGIVFLISGVITLLLPLTKLLFLKLFEGLIFLVYPLINYLINLLYRGMHNLPKNNRSNFMMNTGKKLAIGHDGTITDHSQIWIRILILVIILVTAWILIKKKSKTKTDMIKSSEFVIEHVPSFLKKNKKSRFFRGPAPHEYVRKLIYQLQIYADKNEMGRYEHETVKEWFKRVELPINEEFLLAYENVRYGQGVLARSEASHFESIIADLKRKIKERSKLMKESEEK</sequence>
<evidence type="ECO:0000256" key="1">
    <source>
        <dbReference type="SAM" id="Phobius"/>
    </source>
</evidence>
<keyword evidence="1" id="KW-0472">Membrane</keyword>